<comment type="subcellular location">
    <subcellularLocation>
        <location evidence="1">Nucleus</location>
    </subcellularLocation>
</comment>
<dbReference type="GO" id="GO:0003697">
    <property type="term" value="F:single-stranded DNA binding"/>
    <property type="evidence" value="ECO:0007669"/>
    <property type="project" value="TreeGrafter"/>
</dbReference>
<evidence type="ECO:0000256" key="4">
    <source>
        <dbReference type="ARBA" id="ARBA00023204"/>
    </source>
</evidence>
<gene>
    <name evidence="7" type="ORF">CTI12_AA355050</name>
</gene>
<dbReference type="Proteomes" id="UP000245207">
    <property type="component" value="Unassembled WGS sequence"/>
</dbReference>
<dbReference type="PANTHER" id="PTHR12135:SF0">
    <property type="entry name" value="DNA REPAIR PROTEIN COMPLEMENTING XP-C CELLS"/>
    <property type="match status" value="1"/>
</dbReference>
<evidence type="ECO:0000256" key="1">
    <source>
        <dbReference type="ARBA" id="ARBA00004123"/>
    </source>
</evidence>
<evidence type="ECO:0000313" key="7">
    <source>
        <dbReference type="EMBL" id="PWA63203.1"/>
    </source>
</evidence>
<dbReference type="InterPro" id="IPR004583">
    <property type="entry name" value="DNA_repair_Rad4"/>
</dbReference>
<dbReference type="EMBL" id="PKPP01004691">
    <property type="protein sequence ID" value="PWA63203.1"/>
    <property type="molecule type" value="Genomic_DNA"/>
</dbReference>
<organism evidence="7 8">
    <name type="scientific">Artemisia annua</name>
    <name type="common">Sweet wormwood</name>
    <dbReference type="NCBI Taxonomy" id="35608"/>
    <lineage>
        <taxon>Eukaryota</taxon>
        <taxon>Viridiplantae</taxon>
        <taxon>Streptophyta</taxon>
        <taxon>Embryophyta</taxon>
        <taxon>Tracheophyta</taxon>
        <taxon>Spermatophyta</taxon>
        <taxon>Magnoliopsida</taxon>
        <taxon>eudicotyledons</taxon>
        <taxon>Gunneridae</taxon>
        <taxon>Pentapetalae</taxon>
        <taxon>asterids</taxon>
        <taxon>campanulids</taxon>
        <taxon>Asterales</taxon>
        <taxon>Asteraceae</taxon>
        <taxon>Asteroideae</taxon>
        <taxon>Anthemideae</taxon>
        <taxon>Artemisiinae</taxon>
        <taxon>Artemisia</taxon>
    </lineage>
</organism>
<dbReference type="OrthoDB" id="300780at2759"/>
<dbReference type="GO" id="GO:0000111">
    <property type="term" value="C:nucleotide-excision repair factor 2 complex"/>
    <property type="evidence" value="ECO:0007669"/>
    <property type="project" value="TreeGrafter"/>
</dbReference>
<dbReference type="Pfam" id="PF10403">
    <property type="entry name" value="BHD_1"/>
    <property type="match status" value="1"/>
</dbReference>
<dbReference type="InterPro" id="IPR018327">
    <property type="entry name" value="BHD_2"/>
</dbReference>
<evidence type="ECO:0000256" key="5">
    <source>
        <dbReference type="ARBA" id="ARBA00023242"/>
    </source>
</evidence>
<evidence type="ECO:0000256" key="2">
    <source>
        <dbReference type="ARBA" id="ARBA00009525"/>
    </source>
</evidence>
<feature type="domain" description="Rad4 beta-hairpin" evidence="6">
    <location>
        <begin position="47"/>
        <end position="96"/>
    </location>
</feature>
<dbReference type="GO" id="GO:0003684">
    <property type="term" value="F:damaged DNA binding"/>
    <property type="evidence" value="ECO:0007669"/>
    <property type="project" value="InterPro"/>
</dbReference>
<dbReference type="GO" id="GO:0005737">
    <property type="term" value="C:cytoplasm"/>
    <property type="evidence" value="ECO:0007669"/>
    <property type="project" value="TreeGrafter"/>
</dbReference>
<dbReference type="InterPro" id="IPR018326">
    <property type="entry name" value="Rad4_beta-hairpin_dom1"/>
</dbReference>
<proteinExistence type="inferred from homology"/>
<dbReference type="STRING" id="35608.A0A2U1MPL1"/>
<dbReference type="AlphaFoldDB" id="A0A2U1MPL1"/>
<comment type="similarity">
    <text evidence="2">Belongs to the XPC family.</text>
</comment>
<keyword evidence="3" id="KW-0227">DNA damage</keyword>
<dbReference type="SMART" id="SM01030">
    <property type="entry name" value="BHD_1"/>
    <property type="match status" value="1"/>
</dbReference>
<dbReference type="Pfam" id="PF10404">
    <property type="entry name" value="BHD_2"/>
    <property type="match status" value="1"/>
</dbReference>
<sequence length="156" mass="18094">MNVRNVELTATERTERMSVINEDNVKKTERTYLEDMELEMKALRDPLTTNQTSLAYISHHLYALDRWLTKYLILHPKGPVLGYCSGHPVYPRACVQMLHTKERWLREQLQLKVNELPVKVLKRSAKPNKGKVHGADEDDENDCAGPGKTIYLYGKW</sequence>
<accession>A0A2U1MPL1</accession>
<evidence type="ECO:0000259" key="6">
    <source>
        <dbReference type="SMART" id="SM01030"/>
    </source>
</evidence>
<name>A0A2U1MPL1_ARTAN</name>
<evidence type="ECO:0000313" key="8">
    <source>
        <dbReference type="Proteomes" id="UP000245207"/>
    </source>
</evidence>
<keyword evidence="8" id="KW-1185">Reference proteome</keyword>
<keyword evidence="4" id="KW-0234">DNA repair</keyword>
<reference evidence="7 8" key="1">
    <citation type="journal article" date="2018" name="Mol. Plant">
        <title>The genome of Artemisia annua provides insight into the evolution of Asteraceae family and artemisinin biosynthesis.</title>
        <authorList>
            <person name="Shen Q."/>
            <person name="Zhang L."/>
            <person name="Liao Z."/>
            <person name="Wang S."/>
            <person name="Yan T."/>
            <person name="Shi P."/>
            <person name="Liu M."/>
            <person name="Fu X."/>
            <person name="Pan Q."/>
            <person name="Wang Y."/>
            <person name="Lv Z."/>
            <person name="Lu X."/>
            <person name="Zhang F."/>
            <person name="Jiang W."/>
            <person name="Ma Y."/>
            <person name="Chen M."/>
            <person name="Hao X."/>
            <person name="Li L."/>
            <person name="Tang Y."/>
            <person name="Lv G."/>
            <person name="Zhou Y."/>
            <person name="Sun X."/>
            <person name="Brodelius P.E."/>
            <person name="Rose J.K.C."/>
            <person name="Tang K."/>
        </authorList>
    </citation>
    <scope>NUCLEOTIDE SEQUENCE [LARGE SCALE GENOMIC DNA]</scope>
    <source>
        <strain evidence="8">cv. Huhao1</strain>
        <tissue evidence="7">Leaf</tissue>
    </source>
</reference>
<comment type="caution">
    <text evidence="7">The sequence shown here is derived from an EMBL/GenBank/DDBJ whole genome shotgun (WGS) entry which is preliminary data.</text>
</comment>
<dbReference type="GO" id="GO:0071942">
    <property type="term" value="C:XPC complex"/>
    <property type="evidence" value="ECO:0007669"/>
    <property type="project" value="TreeGrafter"/>
</dbReference>
<dbReference type="PANTHER" id="PTHR12135">
    <property type="entry name" value="DNA REPAIR PROTEIN XP-C / RAD4"/>
    <property type="match status" value="1"/>
</dbReference>
<dbReference type="GO" id="GO:0006289">
    <property type="term" value="P:nucleotide-excision repair"/>
    <property type="evidence" value="ECO:0007669"/>
    <property type="project" value="InterPro"/>
</dbReference>
<evidence type="ECO:0000256" key="3">
    <source>
        <dbReference type="ARBA" id="ARBA00022763"/>
    </source>
</evidence>
<protein>
    <submittedName>
        <fullName evidence="7">DNA repair protein Rad4 family</fullName>
    </submittedName>
</protein>
<dbReference type="GO" id="GO:0006298">
    <property type="term" value="P:mismatch repair"/>
    <property type="evidence" value="ECO:0007669"/>
    <property type="project" value="TreeGrafter"/>
</dbReference>
<keyword evidence="5" id="KW-0539">Nucleus</keyword>